<accession>A0AAD9R7G3</accession>
<proteinExistence type="predicted"/>
<dbReference type="AlphaFoldDB" id="A0AAD9R7G3"/>
<reference evidence="1" key="1">
    <citation type="journal article" date="2023" name="G3 (Bethesda)">
        <title>Whole genome assembly and annotation of the endangered Caribbean coral Acropora cervicornis.</title>
        <authorList>
            <person name="Selwyn J.D."/>
            <person name="Vollmer S.V."/>
        </authorList>
    </citation>
    <scope>NUCLEOTIDE SEQUENCE</scope>
    <source>
        <strain evidence="1">K2</strain>
    </source>
</reference>
<protein>
    <submittedName>
        <fullName evidence="1">Uncharacterized protein</fullName>
    </submittedName>
</protein>
<keyword evidence="2" id="KW-1185">Reference proteome</keyword>
<sequence>MPSQQSTRLNSLFPGAQKGASLQIKKQLARFKETGHWQSLSSGNCSSFLQPEGLSSFDSVNALLKMIWIQNDGKHQAKRVQTTENI</sequence>
<evidence type="ECO:0000313" key="1">
    <source>
        <dbReference type="EMBL" id="KAK2574404.1"/>
    </source>
</evidence>
<reference evidence="1" key="2">
    <citation type="journal article" date="2023" name="Science">
        <title>Genomic signatures of disease resistance in endangered staghorn corals.</title>
        <authorList>
            <person name="Vollmer S.V."/>
            <person name="Selwyn J.D."/>
            <person name="Despard B.A."/>
            <person name="Roesel C.L."/>
        </authorList>
    </citation>
    <scope>NUCLEOTIDE SEQUENCE</scope>
    <source>
        <strain evidence="1">K2</strain>
    </source>
</reference>
<dbReference type="EMBL" id="JARQWQ010000001">
    <property type="protein sequence ID" value="KAK2574404.1"/>
    <property type="molecule type" value="Genomic_DNA"/>
</dbReference>
<organism evidence="1 2">
    <name type="scientific">Acropora cervicornis</name>
    <name type="common">Staghorn coral</name>
    <dbReference type="NCBI Taxonomy" id="6130"/>
    <lineage>
        <taxon>Eukaryota</taxon>
        <taxon>Metazoa</taxon>
        <taxon>Cnidaria</taxon>
        <taxon>Anthozoa</taxon>
        <taxon>Hexacorallia</taxon>
        <taxon>Scleractinia</taxon>
        <taxon>Astrocoeniina</taxon>
        <taxon>Acroporidae</taxon>
        <taxon>Acropora</taxon>
    </lineage>
</organism>
<name>A0AAD9R7G3_ACRCE</name>
<dbReference type="Proteomes" id="UP001249851">
    <property type="component" value="Unassembled WGS sequence"/>
</dbReference>
<evidence type="ECO:0000313" key="2">
    <source>
        <dbReference type="Proteomes" id="UP001249851"/>
    </source>
</evidence>
<gene>
    <name evidence="1" type="ORF">P5673_000566</name>
</gene>
<comment type="caution">
    <text evidence="1">The sequence shown here is derived from an EMBL/GenBank/DDBJ whole genome shotgun (WGS) entry which is preliminary data.</text>
</comment>